<dbReference type="EMBL" id="JAJSOF020000023">
    <property type="protein sequence ID" value="KAJ4435489.1"/>
    <property type="molecule type" value="Genomic_DNA"/>
</dbReference>
<feature type="compositionally biased region" description="Basic and acidic residues" evidence="1">
    <location>
        <begin position="211"/>
        <end position="221"/>
    </location>
</feature>
<dbReference type="Proteomes" id="UP001148838">
    <property type="component" value="Unassembled WGS sequence"/>
</dbReference>
<proteinExistence type="predicted"/>
<keyword evidence="3" id="KW-1185">Reference proteome</keyword>
<accession>A0ABQ8SMU7</accession>
<reference evidence="2 3" key="1">
    <citation type="journal article" date="2022" name="Allergy">
        <title>Genome assembly and annotation of Periplaneta americana reveal a comprehensive cockroach allergen profile.</title>
        <authorList>
            <person name="Wang L."/>
            <person name="Xiong Q."/>
            <person name="Saelim N."/>
            <person name="Wang L."/>
            <person name="Nong W."/>
            <person name="Wan A.T."/>
            <person name="Shi M."/>
            <person name="Liu X."/>
            <person name="Cao Q."/>
            <person name="Hui J.H.L."/>
            <person name="Sookrung N."/>
            <person name="Leung T.F."/>
            <person name="Tungtrongchitr A."/>
            <person name="Tsui S.K.W."/>
        </authorList>
    </citation>
    <scope>NUCLEOTIDE SEQUENCE [LARGE SCALE GENOMIC DNA]</scope>
    <source>
        <strain evidence="2">PWHHKU_190912</strain>
    </source>
</reference>
<name>A0ABQ8SMU7_PERAM</name>
<comment type="caution">
    <text evidence="2">The sequence shown here is derived from an EMBL/GenBank/DDBJ whole genome shotgun (WGS) entry which is preliminary data.</text>
</comment>
<evidence type="ECO:0000313" key="2">
    <source>
        <dbReference type="EMBL" id="KAJ4435489.1"/>
    </source>
</evidence>
<sequence>MNPGSNTESYPAFAHIGLRENPGKNSTRMDLWMEIYYSFVINLDDTDTDELSGGVESEFEEEENAATDNSWSFEGVSTIINEGRERCHSWWDCRDFFTNHRLQFVQCMWLLTPSSGPKERPRRARDLTVTSDNLSAIACLRADRWGGRTFAGVRALRGCPGSKAVKSITRGVRPAPWIVSRHSSVGKSAQRAELGGPGFDSRCGETWTPTLKKEQRLRGPEQPRTTDPLERTALKRQKFQLASRAEYRTLHNMLQAQLYGLQLSNNKTSGRG</sequence>
<gene>
    <name evidence="2" type="ORF">ANN_18105</name>
</gene>
<organism evidence="2 3">
    <name type="scientific">Periplaneta americana</name>
    <name type="common">American cockroach</name>
    <name type="synonym">Blatta americana</name>
    <dbReference type="NCBI Taxonomy" id="6978"/>
    <lineage>
        <taxon>Eukaryota</taxon>
        <taxon>Metazoa</taxon>
        <taxon>Ecdysozoa</taxon>
        <taxon>Arthropoda</taxon>
        <taxon>Hexapoda</taxon>
        <taxon>Insecta</taxon>
        <taxon>Pterygota</taxon>
        <taxon>Neoptera</taxon>
        <taxon>Polyneoptera</taxon>
        <taxon>Dictyoptera</taxon>
        <taxon>Blattodea</taxon>
        <taxon>Blattoidea</taxon>
        <taxon>Blattidae</taxon>
        <taxon>Blattinae</taxon>
        <taxon>Periplaneta</taxon>
    </lineage>
</organism>
<evidence type="ECO:0000313" key="3">
    <source>
        <dbReference type="Proteomes" id="UP001148838"/>
    </source>
</evidence>
<evidence type="ECO:0000256" key="1">
    <source>
        <dbReference type="SAM" id="MobiDB-lite"/>
    </source>
</evidence>
<feature type="region of interest" description="Disordered" evidence="1">
    <location>
        <begin position="210"/>
        <end position="229"/>
    </location>
</feature>
<protein>
    <submittedName>
        <fullName evidence="2">Uncharacterized protein</fullName>
    </submittedName>
</protein>